<sequence>MNFYIIHYKGISGMIFYFSHFIGGICIKKATVLRQSLFLCSLVSGKWTCHLTPCDFLRRPEVQGGPDIGDGNLGDGVESASVNDSHP</sequence>
<reference evidence="3 4" key="1">
    <citation type="submission" date="2018-04" db="EMBL/GenBank/DDBJ databases">
        <title>Genomic Encyclopedia of Archaeal and Bacterial Type Strains, Phase II (KMG-II): from individual species to whole genera.</title>
        <authorList>
            <person name="Goeker M."/>
        </authorList>
    </citation>
    <scope>NUCLEOTIDE SEQUENCE [LARGE SCALE GENOMIC DNA]</scope>
    <source>
        <strain evidence="3 4">DSM 45787</strain>
    </source>
</reference>
<evidence type="ECO:0000256" key="1">
    <source>
        <dbReference type="SAM" id="MobiDB-lite"/>
    </source>
</evidence>
<organism evidence="3 4">
    <name type="scientific">Melghirimyces profundicolus</name>
    <dbReference type="NCBI Taxonomy" id="1242148"/>
    <lineage>
        <taxon>Bacteria</taxon>
        <taxon>Bacillati</taxon>
        <taxon>Bacillota</taxon>
        <taxon>Bacilli</taxon>
        <taxon>Bacillales</taxon>
        <taxon>Thermoactinomycetaceae</taxon>
        <taxon>Melghirimyces</taxon>
    </lineage>
</organism>
<proteinExistence type="predicted"/>
<evidence type="ECO:0000313" key="4">
    <source>
        <dbReference type="Proteomes" id="UP000244240"/>
    </source>
</evidence>
<dbReference type="EMBL" id="QBKR01000013">
    <property type="protein sequence ID" value="PTX59116.1"/>
    <property type="molecule type" value="Genomic_DNA"/>
</dbReference>
<keyword evidence="2" id="KW-1133">Transmembrane helix</keyword>
<feature type="transmembrane region" description="Helical" evidence="2">
    <location>
        <begin position="6"/>
        <end position="27"/>
    </location>
</feature>
<keyword evidence="2" id="KW-0812">Transmembrane</keyword>
<dbReference type="Proteomes" id="UP000244240">
    <property type="component" value="Unassembled WGS sequence"/>
</dbReference>
<dbReference type="AlphaFoldDB" id="A0A2T6BSV5"/>
<accession>A0A2T6BSV5</accession>
<evidence type="ECO:0000313" key="3">
    <source>
        <dbReference type="EMBL" id="PTX59116.1"/>
    </source>
</evidence>
<evidence type="ECO:0000256" key="2">
    <source>
        <dbReference type="SAM" id="Phobius"/>
    </source>
</evidence>
<name>A0A2T6BSV5_9BACL</name>
<gene>
    <name evidence="3" type="ORF">C8P63_11361</name>
</gene>
<feature type="region of interest" description="Disordered" evidence="1">
    <location>
        <begin position="65"/>
        <end position="87"/>
    </location>
</feature>
<protein>
    <submittedName>
        <fullName evidence="3">Uncharacterized protein</fullName>
    </submittedName>
</protein>
<keyword evidence="2" id="KW-0472">Membrane</keyword>
<comment type="caution">
    <text evidence="3">The sequence shown here is derived from an EMBL/GenBank/DDBJ whole genome shotgun (WGS) entry which is preliminary data.</text>
</comment>
<keyword evidence="4" id="KW-1185">Reference proteome</keyword>